<dbReference type="EMBL" id="MH974755">
    <property type="protein sequence ID" value="QBQ85717.1"/>
    <property type="molecule type" value="Genomic_DNA"/>
</dbReference>
<dbReference type="PANTHER" id="PTHR45947:SF3">
    <property type="entry name" value="SULFOQUINOVOSYL TRANSFERASE SQD2"/>
    <property type="match status" value="1"/>
</dbReference>
<dbReference type="GO" id="GO:0016757">
    <property type="term" value="F:glycosyltransferase activity"/>
    <property type="evidence" value="ECO:0007669"/>
    <property type="project" value="InterPro"/>
</dbReference>
<feature type="transmembrane region" description="Helical" evidence="1">
    <location>
        <begin position="12"/>
        <end position="30"/>
    </location>
</feature>
<feature type="transmembrane region" description="Helical" evidence="1">
    <location>
        <begin position="293"/>
        <end position="322"/>
    </location>
</feature>
<organism evidence="4">
    <name type="scientific">Shewanella putrefaciens</name>
    <name type="common">Pseudomonas putrefaciens</name>
    <dbReference type="NCBI Taxonomy" id="24"/>
    <lineage>
        <taxon>Bacteria</taxon>
        <taxon>Pseudomonadati</taxon>
        <taxon>Pseudomonadota</taxon>
        <taxon>Gammaproteobacteria</taxon>
        <taxon>Alteromonadales</taxon>
        <taxon>Shewanellaceae</taxon>
        <taxon>Shewanella</taxon>
    </lineage>
</organism>
<dbReference type="AlphaFoldDB" id="A0A565DCE3"/>
<feature type="domain" description="Glycosyltransferase subfamily 4-like N-terminal" evidence="3">
    <location>
        <begin position="361"/>
        <end position="531"/>
    </location>
</feature>
<dbReference type="InterPro" id="IPR001296">
    <property type="entry name" value="Glyco_trans_1"/>
</dbReference>
<keyword evidence="4" id="KW-0808">Transferase</keyword>
<dbReference type="Gene3D" id="3.60.21.10">
    <property type="match status" value="1"/>
</dbReference>
<protein>
    <submittedName>
        <fullName evidence="4">Glycosyltransferase</fullName>
    </submittedName>
</protein>
<evidence type="ECO:0000259" key="2">
    <source>
        <dbReference type="Pfam" id="PF00534"/>
    </source>
</evidence>
<dbReference type="InterPro" id="IPR029052">
    <property type="entry name" value="Metallo-depent_PP-like"/>
</dbReference>
<dbReference type="PANTHER" id="PTHR45947">
    <property type="entry name" value="SULFOQUINOVOSYL TRANSFERASE SQD2"/>
    <property type="match status" value="1"/>
</dbReference>
<accession>A0A565DCE3</accession>
<feature type="domain" description="Glycosyl transferase family 1" evidence="2">
    <location>
        <begin position="550"/>
        <end position="700"/>
    </location>
</feature>
<keyword evidence="1" id="KW-0812">Transmembrane</keyword>
<sequence>MARKYARWLYRACFAVIILLVFYKIYLNFFEKDFIAEHASQVEKIESILNSKDEFKFAVVGNISNSVGIFERKIIPLLNEQDYDFVISAGNAVSTGGEDKYRAIYRTLSRLTMPYLLTFGPQEESRLGGFRFYDHFGPLHFSFKSGNNRFLFIDSTGTTDFSWQYRWLKEELTSSQEDNLFLFSAHPFYSSGKKSVFDLSENTFEESYQRRFSSLIEEFGVDVVFSSISPVFDKQIHGGTTFVTTGGAGGFVINDEKSHYHFVSVTVKDSRIEVSERPLEVGQHPIFRTVESAWFFLHSLFYVGYLNFFLLVSIFIVIAYWLHERVLSDRDYYPSYDIDWECRSNKPLKIVHFTNNYLPFIGGVPLSVERLRNGLKKLGHQILIVAPSYPGEMGNDDNGIFRVSSHIPFDRHSEFRVANIFSLKLYREVIRFKPDIIHVHHPFWLGRVGLYLAKFLKIPVVFTYHTRLEHYAHYVPLPSSVFRNLIAHSLIRRFANQCDGVIVPTECAQEYLRNIGVKRRILVQPTGIDIAQTSNLSVHKLDVLKRKYTEANERILISISRLSQEKNIDFLLAGVELLKSKYKQPFHLLIIGDGPDKQRIQSEISRKKLQSHISLMGSVNPEDIPLFCQLGEVFLFASMSETQGMVILEAMAGGMPVVAVRSSGIDDIVENGNNGYKTTYDVDLWSERVYQLLTNQELLETTSFGATVTARKYSIEHFSQNISRFYAAIQSNHLSKSVK</sequence>
<keyword evidence="1" id="KW-0472">Membrane</keyword>
<evidence type="ECO:0000256" key="1">
    <source>
        <dbReference type="SAM" id="Phobius"/>
    </source>
</evidence>
<proteinExistence type="predicted"/>
<dbReference type="SUPFAM" id="SSF56300">
    <property type="entry name" value="Metallo-dependent phosphatases"/>
    <property type="match status" value="1"/>
</dbReference>
<keyword evidence="1" id="KW-1133">Transmembrane helix</keyword>
<dbReference type="InterPro" id="IPR028098">
    <property type="entry name" value="Glyco_trans_4-like_N"/>
</dbReference>
<name>A0A565DCE3_SHEPU</name>
<dbReference type="Gene3D" id="3.40.50.2000">
    <property type="entry name" value="Glycogen Phosphorylase B"/>
    <property type="match status" value="2"/>
</dbReference>
<dbReference type="InterPro" id="IPR050194">
    <property type="entry name" value="Glycosyltransferase_grp1"/>
</dbReference>
<dbReference type="Pfam" id="PF13439">
    <property type="entry name" value="Glyco_transf_4"/>
    <property type="match status" value="1"/>
</dbReference>
<evidence type="ECO:0000313" key="4">
    <source>
        <dbReference type="EMBL" id="QBQ85717.1"/>
    </source>
</evidence>
<dbReference type="SUPFAM" id="SSF53756">
    <property type="entry name" value="UDP-Glycosyltransferase/glycogen phosphorylase"/>
    <property type="match status" value="1"/>
</dbReference>
<reference evidence="4" key="1">
    <citation type="submission" date="2018-09" db="EMBL/GenBank/DDBJ databases">
        <authorList>
            <person name="Ryan M.P."/>
            <person name="Slattery S.M."/>
            <person name="Pembroke T."/>
        </authorList>
    </citation>
    <scope>NUCLEOTIDE SEQUENCE</scope>
    <source>
        <strain evidence="4">PMERPH</strain>
    </source>
</reference>
<dbReference type="Pfam" id="PF00534">
    <property type="entry name" value="Glycos_transf_1"/>
    <property type="match status" value="1"/>
</dbReference>
<evidence type="ECO:0000259" key="3">
    <source>
        <dbReference type="Pfam" id="PF13439"/>
    </source>
</evidence>
<reference evidence="4" key="2">
    <citation type="journal article" date="2019" name="Genes (Basel)">
        <title>A Novel Arsenate-Resistant Determinant Associated with ICEpMERPH, a Member of the SXT/R391 Group of Mobile Genetic Elements.</title>
        <authorList>
            <person name="Ryan"/>
            <person name="Slattery Pembroke."/>
        </authorList>
    </citation>
    <scope>NUCLEOTIDE SEQUENCE</scope>
    <source>
        <strain evidence="4">PMERPH</strain>
    </source>
</reference>